<comment type="subcellular location">
    <subcellularLocation>
        <location evidence="1">Membrane</location>
        <topology evidence="1">Multi-pass membrane protein</topology>
    </subcellularLocation>
</comment>
<evidence type="ECO:0000256" key="1">
    <source>
        <dbReference type="ARBA" id="ARBA00004141"/>
    </source>
</evidence>
<feature type="transmembrane region" description="Helical" evidence="5">
    <location>
        <begin position="156"/>
        <end position="174"/>
    </location>
</feature>
<feature type="transmembrane region" description="Helical" evidence="5">
    <location>
        <begin position="128"/>
        <end position="150"/>
    </location>
</feature>
<evidence type="ECO:0000256" key="4">
    <source>
        <dbReference type="ARBA" id="ARBA00023136"/>
    </source>
</evidence>
<proteinExistence type="predicted"/>
<feature type="transmembrane region" description="Helical" evidence="5">
    <location>
        <begin position="308"/>
        <end position="331"/>
    </location>
</feature>
<feature type="transmembrane region" description="Helical" evidence="5">
    <location>
        <begin position="276"/>
        <end position="296"/>
    </location>
</feature>
<reference evidence="7 8" key="1">
    <citation type="submission" date="2015-11" db="EMBL/GenBank/DDBJ databases">
        <title>Draft genome of Sulfurovum riftiae 1812E, a member of the Epsilonproteobacteria isolated from the tube of the deep-sea hydrothermal vent tubewom Riftia pachyptila.</title>
        <authorList>
            <person name="Vetriani C."/>
            <person name="Giovannelli D."/>
        </authorList>
    </citation>
    <scope>NUCLEOTIDE SEQUENCE [LARGE SCALE GENOMIC DNA]</scope>
    <source>
        <strain evidence="7 8">1812E</strain>
    </source>
</reference>
<protein>
    <recommendedName>
        <fullName evidence="6">O-antigen ligase-related domain-containing protein</fullName>
    </recommendedName>
</protein>
<dbReference type="InterPro" id="IPR007016">
    <property type="entry name" value="O-antigen_ligase-rel_domated"/>
</dbReference>
<gene>
    <name evidence="7" type="ORF">AS592_00535</name>
</gene>
<dbReference type="OrthoDB" id="1118146at2"/>
<evidence type="ECO:0000256" key="2">
    <source>
        <dbReference type="ARBA" id="ARBA00022692"/>
    </source>
</evidence>
<feature type="transmembrane region" description="Helical" evidence="5">
    <location>
        <begin position="96"/>
        <end position="116"/>
    </location>
</feature>
<dbReference type="GO" id="GO:0016020">
    <property type="term" value="C:membrane"/>
    <property type="evidence" value="ECO:0007669"/>
    <property type="project" value="UniProtKB-SubCell"/>
</dbReference>
<keyword evidence="3 5" id="KW-1133">Transmembrane helix</keyword>
<feature type="transmembrane region" description="Helical" evidence="5">
    <location>
        <begin position="195"/>
        <end position="220"/>
    </location>
</feature>
<feature type="transmembrane region" description="Helical" evidence="5">
    <location>
        <begin position="372"/>
        <end position="389"/>
    </location>
</feature>
<dbReference type="PANTHER" id="PTHR37422">
    <property type="entry name" value="TEICHURONIC ACID BIOSYNTHESIS PROTEIN TUAE"/>
    <property type="match status" value="1"/>
</dbReference>
<keyword evidence="2 5" id="KW-0812">Transmembrane</keyword>
<accession>A0A151CDG7</accession>
<evidence type="ECO:0000256" key="3">
    <source>
        <dbReference type="ARBA" id="ARBA00022989"/>
    </source>
</evidence>
<dbReference type="STRING" id="1630136.AS592_00535"/>
<dbReference type="AlphaFoldDB" id="A0A151CDG7"/>
<dbReference type="RefSeq" id="WP_067332330.1">
    <property type="nucleotide sequence ID" value="NZ_LNKT01000071.1"/>
</dbReference>
<dbReference type="Pfam" id="PF04932">
    <property type="entry name" value="Wzy_C"/>
    <property type="match status" value="1"/>
</dbReference>
<dbReference type="InterPro" id="IPR051533">
    <property type="entry name" value="WaaL-like"/>
</dbReference>
<feature type="domain" description="O-antigen ligase-related" evidence="6">
    <location>
        <begin position="191"/>
        <end position="324"/>
    </location>
</feature>
<evidence type="ECO:0000313" key="7">
    <source>
        <dbReference type="EMBL" id="KYJ85564.1"/>
    </source>
</evidence>
<feature type="transmembrane region" description="Helical" evidence="5">
    <location>
        <begin position="37"/>
        <end position="58"/>
    </location>
</feature>
<feature type="transmembrane region" description="Helical" evidence="5">
    <location>
        <begin position="226"/>
        <end position="244"/>
    </location>
</feature>
<keyword evidence="4 5" id="KW-0472">Membrane</keyword>
<evidence type="ECO:0000256" key="5">
    <source>
        <dbReference type="SAM" id="Phobius"/>
    </source>
</evidence>
<dbReference type="EMBL" id="LNKT01000071">
    <property type="protein sequence ID" value="KYJ85564.1"/>
    <property type="molecule type" value="Genomic_DNA"/>
</dbReference>
<organism evidence="7 8">
    <name type="scientific">Sulfurovum riftiae</name>
    <dbReference type="NCBI Taxonomy" id="1630136"/>
    <lineage>
        <taxon>Bacteria</taxon>
        <taxon>Pseudomonadati</taxon>
        <taxon>Campylobacterota</taxon>
        <taxon>Epsilonproteobacteria</taxon>
        <taxon>Campylobacterales</taxon>
        <taxon>Sulfurovaceae</taxon>
        <taxon>Sulfurovum</taxon>
    </lineage>
</organism>
<dbReference type="Proteomes" id="UP000075359">
    <property type="component" value="Unassembled WGS sequence"/>
</dbReference>
<name>A0A151CDG7_9BACT</name>
<keyword evidence="8" id="KW-1185">Reference proteome</keyword>
<evidence type="ECO:0000259" key="6">
    <source>
        <dbReference type="Pfam" id="PF04932"/>
    </source>
</evidence>
<sequence>MKRIHFLLLLILFWVARNTILVRQRDTGSFAAVDSMALLQVASIFLLFGSFLFFYPKLSFRTVKNIVKSPVLWFFLLYILGLISALWSPLFNYSVYRAFESLVLFFAIFIYFNYMLNDTNIERRFLRFILILLLFTFLGQLKLHGFSISIESLHTNSYSFVALILFLYCIGEIVSKSNKTLKRKKMLKKYAWAGLLFVVLGTSAATNISLIIGLATLALLTNRNDFRIAFIAFLLVVAPLFILMGDMDTIQEILFPGKSVESITTMTGRMNLWDQYIMMIYERPYFGWGFAVIARIAEHATTNTHNSILSILSGMGFFGGMIFLIFLIRSLISVFINRKHKNIGTIGSGIALIAALANSMSIAVIGESASPATLSFVALISFYYLRVAGRNINQDMHKES</sequence>
<comment type="caution">
    <text evidence="7">The sequence shown here is derived from an EMBL/GenBank/DDBJ whole genome shotgun (WGS) entry which is preliminary data.</text>
</comment>
<evidence type="ECO:0000313" key="8">
    <source>
        <dbReference type="Proteomes" id="UP000075359"/>
    </source>
</evidence>
<dbReference type="PANTHER" id="PTHR37422:SF13">
    <property type="entry name" value="LIPOPOLYSACCHARIDE BIOSYNTHESIS PROTEIN PA4999-RELATED"/>
    <property type="match status" value="1"/>
</dbReference>
<feature type="transmembrane region" description="Helical" evidence="5">
    <location>
        <begin position="70"/>
        <end position="90"/>
    </location>
</feature>
<feature type="transmembrane region" description="Helical" evidence="5">
    <location>
        <begin position="343"/>
        <end position="366"/>
    </location>
</feature>